<name>A0A8S1JC39_9CHLO</name>
<organism evidence="11 12">
    <name type="scientific">Ostreobium quekettii</name>
    <dbReference type="NCBI Taxonomy" id="121088"/>
    <lineage>
        <taxon>Eukaryota</taxon>
        <taxon>Viridiplantae</taxon>
        <taxon>Chlorophyta</taxon>
        <taxon>core chlorophytes</taxon>
        <taxon>Ulvophyceae</taxon>
        <taxon>TCBD clade</taxon>
        <taxon>Bryopsidales</taxon>
        <taxon>Ostreobineae</taxon>
        <taxon>Ostreobiaceae</taxon>
        <taxon>Ostreobium</taxon>
    </lineage>
</organism>
<dbReference type="PANTHER" id="PTHR47963">
    <property type="entry name" value="DEAD-BOX ATP-DEPENDENT RNA HELICASE 47, MITOCHONDRIAL"/>
    <property type="match status" value="1"/>
</dbReference>
<dbReference type="CDD" id="cd18787">
    <property type="entry name" value="SF2_C_DEAD"/>
    <property type="match status" value="1"/>
</dbReference>
<dbReference type="InterPro" id="IPR044742">
    <property type="entry name" value="DEAD/DEAH_RhlB"/>
</dbReference>
<feature type="compositionally biased region" description="Gly residues" evidence="8">
    <location>
        <begin position="660"/>
        <end position="677"/>
    </location>
</feature>
<dbReference type="Gene3D" id="3.40.50.300">
    <property type="entry name" value="P-loop containing nucleotide triphosphate hydrolases"/>
    <property type="match status" value="2"/>
</dbReference>
<dbReference type="EC" id="3.6.4.13" evidence="2"/>
<dbReference type="InterPro" id="IPR001650">
    <property type="entry name" value="Helicase_C-like"/>
</dbReference>
<dbReference type="EMBL" id="CAJHUC010002361">
    <property type="protein sequence ID" value="CAD7703689.1"/>
    <property type="molecule type" value="Genomic_DNA"/>
</dbReference>
<dbReference type="GO" id="GO:0016787">
    <property type="term" value="F:hydrolase activity"/>
    <property type="evidence" value="ECO:0007669"/>
    <property type="project" value="UniProtKB-KW"/>
</dbReference>
<comment type="similarity">
    <text evidence="1">Belongs to the DEAD box helicase family. DDX21/DDX50 subfamily.</text>
</comment>
<keyword evidence="5" id="KW-0347">Helicase</keyword>
<evidence type="ECO:0000256" key="7">
    <source>
        <dbReference type="ARBA" id="ARBA00022884"/>
    </source>
</evidence>
<evidence type="ECO:0000256" key="1">
    <source>
        <dbReference type="ARBA" id="ARBA00006517"/>
    </source>
</evidence>
<dbReference type="InterPro" id="IPR012562">
    <property type="entry name" value="GUCT"/>
</dbReference>
<dbReference type="SMART" id="SM00487">
    <property type="entry name" value="DEXDc"/>
    <property type="match status" value="1"/>
</dbReference>
<evidence type="ECO:0000313" key="12">
    <source>
        <dbReference type="Proteomes" id="UP000708148"/>
    </source>
</evidence>
<sequence length="677" mass="72815">MATTLQGAEASKKEKRVKKEKKEEKRTKLAKKEKKDKQKKEKEKKVKTRKRQRTEEEASGGAAKKARGSPSSESTDVSIDVGDNGIAVDPNSIDRFRLSDSVKGLLRGKGIESLFAIQAQTLDFLLDGSDVVGRARTGSGKTLAFVLPIVEKLMAEGGGAAGRQRRAPAAIVLAPTRELAKQVAAEFDYIGKAGSLRSFCIYGGTPYRPQEEALRRGVDVLVGTPGRVKDHLQRGTLDLSKLKFQILDECDEMLNMGFVDDVELILNGVGDRSGVQTLLFSATLPTWVKTVTTRFLKKDHKVVDLVGTQKLKASSTVKHLALYCHWSQKVGVVSDLVKCYGSGGRSIVFTETKSECDELAGELSKSVGARAIHGDIAQQQREFTLAGFRNGKFGVLVATDVAARGLDIDKVELVIQATLPKDPESYIHRSGRTGRAGRTGISISLVDRKREGLVGLIESKAGVKFERIGAPQAQDMAKMSGDKLVAKMTGIDAKSVEMFKSAAEAATKVFDSPIHALAAALACMAGHSSEFQGRSLLTAHKDLSTLMLTHTGEIRSPGFIFSVLHRIVQNEEAVNAIQGMTLTADGHSAVFDVQRKDLDLFKKAMARELANNGGRGGMALTVPTSLPELKVKDCPPPPTSRWGNGGGGRRFGSGSFPKGSLGGGRGNFAGRGGSRKW</sequence>
<dbReference type="SUPFAM" id="SSF52540">
    <property type="entry name" value="P-loop containing nucleoside triphosphate hydrolases"/>
    <property type="match status" value="1"/>
</dbReference>
<evidence type="ECO:0000259" key="9">
    <source>
        <dbReference type="PROSITE" id="PS51192"/>
    </source>
</evidence>
<protein>
    <recommendedName>
        <fullName evidence="2">RNA helicase</fullName>
        <ecNumber evidence="2">3.6.4.13</ecNumber>
    </recommendedName>
</protein>
<keyword evidence="3" id="KW-0547">Nucleotide-binding</keyword>
<evidence type="ECO:0000256" key="3">
    <source>
        <dbReference type="ARBA" id="ARBA00022741"/>
    </source>
</evidence>
<feature type="compositionally biased region" description="Basic and acidic residues" evidence="8">
    <location>
        <begin position="33"/>
        <end position="44"/>
    </location>
</feature>
<evidence type="ECO:0000256" key="4">
    <source>
        <dbReference type="ARBA" id="ARBA00022801"/>
    </source>
</evidence>
<dbReference type="InterPro" id="IPR014001">
    <property type="entry name" value="Helicase_ATP-bd"/>
</dbReference>
<dbReference type="GO" id="GO:0003724">
    <property type="term" value="F:RNA helicase activity"/>
    <property type="evidence" value="ECO:0007669"/>
    <property type="project" value="UniProtKB-EC"/>
</dbReference>
<evidence type="ECO:0000256" key="8">
    <source>
        <dbReference type="SAM" id="MobiDB-lite"/>
    </source>
</evidence>
<comment type="caution">
    <text evidence="11">The sequence shown here is derived from an EMBL/GenBank/DDBJ whole genome shotgun (WGS) entry which is preliminary data.</text>
</comment>
<dbReference type="Pfam" id="PF00271">
    <property type="entry name" value="Helicase_C"/>
    <property type="match status" value="1"/>
</dbReference>
<dbReference type="InterPro" id="IPR035979">
    <property type="entry name" value="RBD_domain_sf"/>
</dbReference>
<feature type="region of interest" description="Disordered" evidence="8">
    <location>
        <begin position="628"/>
        <end position="677"/>
    </location>
</feature>
<dbReference type="InterPro" id="IPR059027">
    <property type="entry name" value="DD_DDX21-DDX50"/>
</dbReference>
<dbReference type="InterPro" id="IPR011545">
    <property type="entry name" value="DEAD/DEAH_box_helicase_dom"/>
</dbReference>
<dbReference type="AlphaFoldDB" id="A0A8S1JC39"/>
<dbReference type="Pfam" id="PF26142">
    <property type="entry name" value="DD_DDX21-DDX50"/>
    <property type="match status" value="1"/>
</dbReference>
<reference evidence="11" key="1">
    <citation type="submission" date="2020-12" db="EMBL/GenBank/DDBJ databases">
        <authorList>
            <person name="Iha C."/>
        </authorList>
    </citation>
    <scope>NUCLEOTIDE SEQUENCE</scope>
</reference>
<dbReference type="GO" id="GO:0005524">
    <property type="term" value="F:ATP binding"/>
    <property type="evidence" value="ECO:0007669"/>
    <property type="project" value="UniProtKB-KW"/>
</dbReference>
<feature type="compositionally biased region" description="Low complexity" evidence="8">
    <location>
        <begin position="59"/>
        <end position="72"/>
    </location>
</feature>
<keyword evidence="6" id="KW-0067">ATP-binding</keyword>
<dbReference type="SUPFAM" id="SSF54928">
    <property type="entry name" value="RNA-binding domain, RBD"/>
    <property type="match status" value="1"/>
</dbReference>
<dbReference type="Gene3D" id="3.30.70.2280">
    <property type="match status" value="1"/>
</dbReference>
<dbReference type="Pfam" id="PF08152">
    <property type="entry name" value="GUCT"/>
    <property type="match status" value="1"/>
</dbReference>
<evidence type="ECO:0000313" key="11">
    <source>
        <dbReference type="EMBL" id="CAD7703689.1"/>
    </source>
</evidence>
<keyword evidence="12" id="KW-1185">Reference proteome</keyword>
<proteinExistence type="inferred from homology"/>
<evidence type="ECO:0000256" key="6">
    <source>
        <dbReference type="ARBA" id="ARBA00022840"/>
    </source>
</evidence>
<dbReference type="PROSITE" id="PS51192">
    <property type="entry name" value="HELICASE_ATP_BIND_1"/>
    <property type="match status" value="1"/>
</dbReference>
<evidence type="ECO:0000256" key="5">
    <source>
        <dbReference type="ARBA" id="ARBA00022806"/>
    </source>
</evidence>
<dbReference type="CDD" id="cd00268">
    <property type="entry name" value="DEADc"/>
    <property type="match status" value="1"/>
</dbReference>
<keyword evidence="7" id="KW-0694">RNA-binding</keyword>
<keyword evidence="4" id="KW-0378">Hydrolase</keyword>
<dbReference type="CDD" id="cd12937">
    <property type="entry name" value="GUCT_RH7_like"/>
    <property type="match status" value="1"/>
</dbReference>
<dbReference type="SMART" id="SM00490">
    <property type="entry name" value="HELICc"/>
    <property type="match status" value="1"/>
</dbReference>
<dbReference type="InterPro" id="IPR027417">
    <property type="entry name" value="P-loop_NTPase"/>
</dbReference>
<dbReference type="GO" id="GO:0003723">
    <property type="term" value="F:RNA binding"/>
    <property type="evidence" value="ECO:0007669"/>
    <property type="project" value="UniProtKB-KW"/>
</dbReference>
<dbReference type="PROSITE" id="PS51194">
    <property type="entry name" value="HELICASE_CTER"/>
    <property type="match status" value="1"/>
</dbReference>
<feature type="domain" description="Helicase ATP-binding" evidence="9">
    <location>
        <begin position="122"/>
        <end position="302"/>
    </location>
</feature>
<accession>A0A8S1JC39</accession>
<evidence type="ECO:0000256" key="2">
    <source>
        <dbReference type="ARBA" id="ARBA00012552"/>
    </source>
</evidence>
<gene>
    <name evidence="11" type="ORF">OSTQU699_LOCUS9046</name>
</gene>
<dbReference type="OrthoDB" id="4255at2759"/>
<dbReference type="PANTHER" id="PTHR47963:SF8">
    <property type="entry name" value="ATP-DEPENDENT RNA HELICASE DEAD"/>
    <property type="match status" value="1"/>
</dbReference>
<dbReference type="Proteomes" id="UP000708148">
    <property type="component" value="Unassembled WGS sequence"/>
</dbReference>
<feature type="domain" description="Helicase C-terminal" evidence="10">
    <location>
        <begin position="331"/>
        <end position="484"/>
    </location>
</feature>
<evidence type="ECO:0000259" key="10">
    <source>
        <dbReference type="PROSITE" id="PS51194"/>
    </source>
</evidence>
<dbReference type="InterPro" id="IPR050547">
    <property type="entry name" value="DEAD_box_RNA_helicases"/>
</dbReference>
<dbReference type="Pfam" id="PF00270">
    <property type="entry name" value="DEAD"/>
    <property type="match status" value="1"/>
</dbReference>
<feature type="region of interest" description="Disordered" evidence="8">
    <location>
        <begin position="1"/>
        <end position="84"/>
    </location>
</feature>